<dbReference type="EMBL" id="CP001742">
    <property type="protein sequence ID" value="ADL19098.1"/>
    <property type="molecule type" value="Genomic_DNA"/>
</dbReference>
<dbReference type="InParanoid" id="D9Q1B0"/>
<keyword evidence="3" id="KW-1185">Reference proteome</keyword>
<accession>D9Q1B0</accession>
<evidence type="ECO:0000313" key="3">
    <source>
        <dbReference type="Proteomes" id="UP000000346"/>
    </source>
</evidence>
<dbReference type="HOGENOM" id="CLU_2353061_0_0_2"/>
<organism evidence="2 3">
    <name type="scientific">Acidilobus saccharovorans (strain DSM 16705 / JCM 18335 / VKM B-2471 / 345-15)</name>
    <dbReference type="NCBI Taxonomy" id="666510"/>
    <lineage>
        <taxon>Archaea</taxon>
        <taxon>Thermoproteota</taxon>
        <taxon>Thermoprotei</taxon>
        <taxon>Acidilobales</taxon>
        <taxon>Acidilobaceae</taxon>
        <taxon>Acidilobus</taxon>
    </lineage>
</organism>
<keyword evidence="1" id="KW-0812">Transmembrane</keyword>
<feature type="transmembrane region" description="Helical" evidence="1">
    <location>
        <begin position="69"/>
        <end position="91"/>
    </location>
</feature>
<dbReference type="Proteomes" id="UP000000346">
    <property type="component" value="Chromosome"/>
</dbReference>
<sequence>MLHDKQFWEGLVVHAVSTLFEEFITMSATSALAHEGVTNKNVTFIVKEATRLVSAWMFYVLFNYLKKPAWAAMTAGTIIAISIYDLLNYFLEKDVS</sequence>
<evidence type="ECO:0000313" key="2">
    <source>
        <dbReference type="EMBL" id="ADL19098.1"/>
    </source>
</evidence>
<gene>
    <name evidence="2" type="ordered locus">ASAC_0692</name>
</gene>
<name>D9Q1B0_ACIS3</name>
<dbReference type="AlphaFoldDB" id="D9Q1B0"/>
<proteinExistence type="predicted"/>
<evidence type="ECO:0000256" key="1">
    <source>
        <dbReference type="SAM" id="Phobius"/>
    </source>
</evidence>
<keyword evidence="1" id="KW-1133">Transmembrane helix</keyword>
<keyword evidence="1" id="KW-0472">Membrane</keyword>
<dbReference type="KEGG" id="asc:ASAC_0692"/>
<reference evidence="2 3" key="1">
    <citation type="journal article" date="2010" name="Appl. Environ. Microbiol.">
        <title>The genome sequence of the crenarchaeon Acidilobus saccharovorans supports a new order, Acidilobales, and suggests an important ecological role in terrestrial acidic hot springs.</title>
        <authorList>
            <person name="Mardanov A.V."/>
            <person name="Svetlitchnyi V.A."/>
            <person name="Beletsky A.V."/>
            <person name="Prokofeva M.I."/>
            <person name="Bonch-Osmolovskaya E.A."/>
            <person name="Ravin N.V."/>
            <person name="Skryabin K.G."/>
        </authorList>
    </citation>
    <scope>NUCLEOTIDE SEQUENCE [LARGE SCALE GENOMIC DNA]</scope>
    <source>
        <strain evidence="3">DSM 16705 / JCM 18335 / VKM B-2471 / 345-15</strain>
    </source>
</reference>
<protein>
    <submittedName>
        <fullName evidence="2">Uncharacterized protein</fullName>
    </submittedName>
</protein>